<sequence>MTAFLAQTAAISAARVLPQDGGAVVRAGDGAFGHILAGLVSGVDASTETASVQSANPRPEGLAGNGQAVVNTAWQAQTIDAPLPTEETETPVTNMAEALPQGLPGDEPLPNPQGTLKAGDATIEVASGTTVENVRLMPSPRIERTYTADSASQVKDEPEARAVSETADKDTSETDIETTVAVKADTFVAPVIMPETVRPAEIKPVAVDASVQAADIGSVNPNTADLKTTNAQMALASAFEGLENASDADAPTLDERAVEGKRASSKVRGKETNTAEAVGDNDVKAKAAITRDGASADRLTSLLTTLSSGLVSGLASGLAAEAAPPSLAPASFQPQVVSDMGLKLTAAPHAQSTAQTYSPQNASTSQLAQHTIENIAALSAQITRKVGQKTTTFDMELRPTDMGRVEVKLEIGADGKLSAALNFDSPMTESQFRDRQDDLRRQLEQAGFQLEDGALSFSSREQGGRRREQPEAETSPIVAVEAANDTNTLIGAQMHAQSLADHIPQDTFLNGVGLMGGLYGGAQTLSLSVLV</sequence>
<dbReference type="InterPro" id="IPR021136">
    <property type="entry name" value="Flagellar_hook_control-like_C"/>
</dbReference>
<dbReference type="Proteomes" id="UP001214854">
    <property type="component" value="Unassembled WGS sequence"/>
</dbReference>
<keyword evidence="3" id="KW-0966">Cell projection</keyword>
<dbReference type="Gene3D" id="3.30.750.140">
    <property type="match status" value="1"/>
</dbReference>
<dbReference type="EMBL" id="JAQQKX010000005">
    <property type="protein sequence ID" value="MDC7683175.1"/>
    <property type="molecule type" value="Genomic_DNA"/>
</dbReference>
<gene>
    <name evidence="3" type="ORF">PQU92_07795</name>
</gene>
<feature type="region of interest" description="Disordered" evidence="1">
    <location>
        <begin position="246"/>
        <end position="276"/>
    </location>
</feature>
<dbReference type="Pfam" id="PF02120">
    <property type="entry name" value="Flg_hook"/>
    <property type="match status" value="1"/>
</dbReference>
<protein>
    <submittedName>
        <fullName evidence="3">Flagellar hook-length control protein FliK</fullName>
    </submittedName>
</protein>
<keyword evidence="4" id="KW-1185">Reference proteome</keyword>
<proteinExistence type="predicted"/>
<dbReference type="InterPro" id="IPR038610">
    <property type="entry name" value="FliK-like_C_sf"/>
</dbReference>
<name>A0ABT5HSZ6_9CAUL</name>
<evidence type="ECO:0000313" key="3">
    <source>
        <dbReference type="EMBL" id="MDC7683175.1"/>
    </source>
</evidence>
<dbReference type="CDD" id="cd17470">
    <property type="entry name" value="T3SS_Flik_C"/>
    <property type="match status" value="1"/>
</dbReference>
<evidence type="ECO:0000259" key="2">
    <source>
        <dbReference type="Pfam" id="PF02120"/>
    </source>
</evidence>
<reference evidence="3 4" key="1">
    <citation type="submission" date="2023-01" db="EMBL/GenBank/DDBJ databases">
        <title>Novel species of the genus Asticcacaulis isolated from rivers.</title>
        <authorList>
            <person name="Lu H."/>
        </authorList>
    </citation>
    <scope>NUCLEOTIDE SEQUENCE [LARGE SCALE GENOMIC DNA]</scope>
    <source>
        <strain evidence="3 4">BYS171W</strain>
    </source>
</reference>
<organism evidence="3 4">
    <name type="scientific">Asticcacaulis aquaticus</name>
    <dbReference type="NCBI Taxonomy" id="2984212"/>
    <lineage>
        <taxon>Bacteria</taxon>
        <taxon>Pseudomonadati</taxon>
        <taxon>Pseudomonadota</taxon>
        <taxon>Alphaproteobacteria</taxon>
        <taxon>Caulobacterales</taxon>
        <taxon>Caulobacteraceae</taxon>
        <taxon>Asticcacaulis</taxon>
    </lineage>
</organism>
<evidence type="ECO:0000313" key="4">
    <source>
        <dbReference type="Proteomes" id="UP001214854"/>
    </source>
</evidence>
<accession>A0ABT5HSZ6</accession>
<feature type="domain" description="Flagellar hook-length control protein-like C-terminal" evidence="2">
    <location>
        <begin position="381"/>
        <end position="463"/>
    </location>
</feature>
<feature type="compositionally biased region" description="Basic and acidic residues" evidence="1">
    <location>
        <begin position="253"/>
        <end position="273"/>
    </location>
</feature>
<keyword evidence="3" id="KW-0969">Cilium</keyword>
<keyword evidence="3" id="KW-0282">Flagellum</keyword>
<evidence type="ECO:0000256" key="1">
    <source>
        <dbReference type="SAM" id="MobiDB-lite"/>
    </source>
</evidence>
<comment type="caution">
    <text evidence="3">The sequence shown here is derived from an EMBL/GenBank/DDBJ whole genome shotgun (WGS) entry which is preliminary data.</text>
</comment>
<feature type="region of interest" description="Disordered" evidence="1">
    <location>
        <begin position="145"/>
        <end position="174"/>
    </location>
</feature>
<feature type="region of interest" description="Disordered" evidence="1">
    <location>
        <begin position="454"/>
        <end position="475"/>
    </location>
</feature>
<feature type="compositionally biased region" description="Basic and acidic residues" evidence="1">
    <location>
        <begin position="154"/>
        <end position="172"/>
    </location>
</feature>
<dbReference type="RefSeq" id="WP_272747654.1">
    <property type="nucleotide sequence ID" value="NZ_JAQQKX010000005.1"/>
</dbReference>